<dbReference type="Proteomes" id="UP000184082">
    <property type="component" value="Unassembled WGS sequence"/>
</dbReference>
<evidence type="ECO:0000313" key="2">
    <source>
        <dbReference type="EMBL" id="SHJ75979.1"/>
    </source>
</evidence>
<organism evidence="2 3">
    <name type="scientific">Caminicella sporogenes DSM 14501</name>
    <dbReference type="NCBI Taxonomy" id="1121266"/>
    <lineage>
        <taxon>Bacteria</taxon>
        <taxon>Bacillati</taxon>
        <taxon>Bacillota</taxon>
        <taxon>Clostridia</taxon>
        <taxon>Peptostreptococcales</taxon>
        <taxon>Caminicellaceae</taxon>
        <taxon>Caminicella</taxon>
    </lineage>
</organism>
<dbReference type="Gene3D" id="3.40.1390.20">
    <property type="entry name" value="HprK N-terminal domain-like"/>
    <property type="match status" value="1"/>
</dbReference>
<accession>A0A1M6LXQ2</accession>
<proteinExistence type="predicted"/>
<reference evidence="2 3" key="1">
    <citation type="submission" date="2016-11" db="EMBL/GenBank/DDBJ databases">
        <authorList>
            <person name="Jaros S."/>
            <person name="Januszkiewicz K."/>
            <person name="Wedrychowicz H."/>
        </authorList>
    </citation>
    <scope>NUCLEOTIDE SEQUENCE [LARGE SCALE GENOMIC DNA]</scope>
    <source>
        <strain evidence="2 3">DSM 14501</strain>
    </source>
</reference>
<dbReference type="RefSeq" id="WP_072965687.1">
    <property type="nucleotide sequence ID" value="NZ_FRAJ01000003.1"/>
</dbReference>
<dbReference type="EMBL" id="FRAJ01000003">
    <property type="protein sequence ID" value="SHJ75979.1"/>
    <property type="molecule type" value="Genomic_DNA"/>
</dbReference>
<gene>
    <name evidence="2" type="ORF">SAMN02745883_00388</name>
</gene>
<evidence type="ECO:0000313" key="3">
    <source>
        <dbReference type="Proteomes" id="UP000184082"/>
    </source>
</evidence>
<feature type="domain" description="DRTGG" evidence="1">
    <location>
        <begin position="13"/>
        <end position="103"/>
    </location>
</feature>
<sequence>MLVKDAVEKFGFKLLAGNKSLNKEISGLYYCDLLSWVMSHAKEGNAWITVQTHLNIVAVASLIDLACIIIPEAIEVDEETLKKADEVGIPILSTELDSFNIFSKFYEAGMR</sequence>
<protein>
    <submittedName>
        <fullName evidence="2">DRTGG domain-containing protein</fullName>
    </submittedName>
</protein>
<keyword evidence="3" id="KW-1185">Reference proteome</keyword>
<dbReference type="SUPFAM" id="SSF75138">
    <property type="entry name" value="HprK N-terminal domain-like"/>
    <property type="match status" value="1"/>
</dbReference>
<evidence type="ECO:0000259" key="1">
    <source>
        <dbReference type="Pfam" id="PF07085"/>
    </source>
</evidence>
<dbReference type="STRING" id="1121266.SAMN02745883_00388"/>
<dbReference type="InterPro" id="IPR028979">
    <property type="entry name" value="Ser_kin/Pase_Hpr-like_N_sf"/>
</dbReference>
<dbReference type="Pfam" id="PF07085">
    <property type="entry name" value="DRTGG"/>
    <property type="match status" value="1"/>
</dbReference>
<dbReference type="InterPro" id="IPR010766">
    <property type="entry name" value="DRTGG"/>
</dbReference>
<name>A0A1M6LXQ2_9FIRM</name>
<dbReference type="AlphaFoldDB" id="A0A1M6LXQ2"/>